<evidence type="ECO:0000313" key="1">
    <source>
        <dbReference type="EMBL" id="PYZ96999.1"/>
    </source>
</evidence>
<gene>
    <name evidence="1" type="ORF">CR205_12430</name>
</gene>
<name>A0A2W0HJL9_9BACI</name>
<dbReference type="OrthoDB" id="2969827at2"/>
<keyword evidence="2" id="KW-1185">Reference proteome</keyword>
<dbReference type="EMBL" id="PDOF01000002">
    <property type="protein sequence ID" value="PYZ96999.1"/>
    <property type="molecule type" value="Genomic_DNA"/>
</dbReference>
<comment type="caution">
    <text evidence="1">The sequence shown here is derived from an EMBL/GenBank/DDBJ whole genome shotgun (WGS) entry which is preliminary data.</text>
</comment>
<dbReference type="Proteomes" id="UP000248066">
    <property type="component" value="Unassembled WGS sequence"/>
</dbReference>
<reference evidence="1 2" key="1">
    <citation type="submission" date="2017-10" db="EMBL/GenBank/DDBJ databases">
        <title>Bacillus sp. nov., a halophilic bacterium isolated from a Yangshapao Lake.</title>
        <authorList>
            <person name="Wang H."/>
        </authorList>
    </citation>
    <scope>NUCLEOTIDE SEQUENCE [LARGE SCALE GENOMIC DNA]</scope>
    <source>
        <strain evidence="1 2">YSP-3</strain>
    </source>
</reference>
<organism evidence="1 2">
    <name type="scientific">Alteribacter lacisalsi</name>
    <dbReference type="NCBI Taxonomy" id="2045244"/>
    <lineage>
        <taxon>Bacteria</taxon>
        <taxon>Bacillati</taxon>
        <taxon>Bacillota</taxon>
        <taxon>Bacilli</taxon>
        <taxon>Bacillales</taxon>
        <taxon>Bacillaceae</taxon>
        <taxon>Alteribacter</taxon>
    </lineage>
</organism>
<accession>A0A2W0HJL9</accession>
<protein>
    <submittedName>
        <fullName evidence="1">Uncharacterized protein</fullName>
    </submittedName>
</protein>
<proteinExistence type="predicted"/>
<dbReference type="AlphaFoldDB" id="A0A2W0HJL9"/>
<sequence length="95" mass="11001">MPALLFAAVLLFLFDYLMGYRKNHIVIDFDELYPDLDEHMTAVHERLEHEGKTVETNGYRSFIINGRSYLFTERTVNIGGVPVQRTILKPGKKQT</sequence>
<evidence type="ECO:0000313" key="2">
    <source>
        <dbReference type="Proteomes" id="UP000248066"/>
    </source>
</evidence>